<dbReference type="GO" id="GO:0016592">
    <property type="term" value="C:mediator complex"/>
    <property type="evidence" value="ECO:0007669"/>
    <property type="project" value="TreeGrafter"/>
</dbReference>
<dbReference type="GO" id="GO:0006357">
    <property type="term" value="P:regulation of transcription by RNA polymerase II"/>
    <property type="evidence" value="ECO:0007669"/>
    <property type="project" value="TreeGrafter"/>
</dbReference>
<dbReference type="OMA" id="WYIYFIQ"/>
<evidence type="ECO:0000256" key="6">
    <source>
        <dbReference type="SAM" id="MobiDB-lite"/>
    </source>
</evidence>
<dbReference type="GO" id="GO:0005667">
    <property type="term" value="C:transcription regulator complex"/>
    <property type="evidence" value="ECO:0007669"/>
    <property type="project" value="TreeGrafter"/>
</dbReference>
<dbReference type="GO" id="GO:0010628">
    <property type="term" value="P:positive regulation of gene expression"/>
    <property type="evidence" value="ECO:0007669"/>
    <property type="project" value="TreeGrafter"/>
</dbReference>
<dbReference type="PANTHER" id="PTHR12691">
    <property type="entry name" value="MEDIATOR OF RNA POLYMERASE II TRANSCRIPTION SUBUNIT 23"/>
    <property type="match status" value="1"/>
</dbReference>
<protein>
    <submittedName>
        <fullName evidence="7">Putative mediator complex subunit 23</fullName>
    </submittedName>
</protein>
<evidence type="ECO:0000256" key="3">
    <source>
        <dbReference type="ARBA" id="ARBA00023015"/>
    </source>
</evidence>
<proteinExistence type="inferred from homology"/>
<dbReference type="EMBL" id="LODT01000013">
    <property type="protein sequence ID" value="KYR00742.1"/>
    <property type="molecule type" value="Genomic_DNA"/>
</dbReference>
<feature type="compositionally biased region" description="Low complexity" evidence="6">
    <location>
        <begin position="20"/>
        <end position="39"/>
    </location>
</feature>
<dbReference type="InterPro" id="IPR021629">
    <property type="entry name" value="Mediator_Med23"/>
</dbReference>
<keyword evidence="5" id="KW-0539">Nucleus</keyword>
<evidence type="ECO:0000313" key="7">
    <source>
        <dbReference type="EMBL" id="KYR00742.1"/>
    </source>
</evidence>
<evidence type="ECO:0000256" key="5">
    <source>
        <dbReference type="ARBA" id="ARBA00023242"/>
    </source>
</evidence>
<evidence type="ECO:0000256" key="1">
    <source>
        <dbReference type="ARBA" id="ARBA00004123"/>
    </source>
</evidence>
<dbReference type="OrthoDB" id="19593at2759"/>
<sequence length="1453" mass="168830">MYNPIQHPPSIQINLQQQQHLQQIQQQQHQQHQQHQQQNTSQPGSIRVLPQQPQTPPDTFFDIKLKVFENPNNLTEEFIGNLLEECKTIIAESDKNTLQGQKEKLFLSVQTIRNVNVKLIYTSGNTLPFQTLQQRFQLFKSINQFYIQNLMYFQKWKELIVYSIYVAQNSYMMPEIIQKDYYQEGFNLMSYILKYIGKEFPHYLILKDIMASHPTSLEFQNILDPLFKRATNLNLLLCVSGFANTARLVGSTFYLNQDITIQASYGNQLTDFPPRLTNNKPLNNRYSIIVQHLLSQDYNLEGIKEFLFPHINSQTLKAKIINLVTDALVQKTLQLLNKYDNNPLPQQQGIPFIQTPAWKEWVLFTDQFFLLVESQLVDYEQFILTLAEKKMKNGQSIRDNIVILLIAKPTIINDAKLVMVNDIKKQIDNNIGFLLPAVLSFYNETQFNDNKLNIFNHSLILYLLRTQTAVPAMDDLQYKKLSDKFQWNEYVQTINTWWKSERSRLIEISNNTDEIITLSIWSNFTTTDIETEWNRTQLLSPVPNGHKYYFPSGLEVIGRIRPLSILFLSNLSLRCRKTMLLESIKNLDKQDSVISPAFLEDYCLLLHITPSLNTNLFGLLKLEKPLLFHAILEIISNRLFKILKNNKEIVGLYKMVSELTNTGKIMQIKNHQLSRSYDFMTQKIIQYASTDIFKESLKNLNFGNQIANRRIIPTMARLIKTKGMLDFQKINNLQNIIDQVCKQQPTYHYSATCIEYFPEMIKTDLQNRYNLTPLSTTKTSILQKVQLENNQKLQVFQNLVKNPASILSGGWSGMGYNETNTHLIYCQLLLLAYDNKVDQILLAVQPLVFGNQLQQMAINRLSITMVDFLIDEALPFYIAQNGQQEQVVKRFGEVLIQFMFVCKLSPISTILTMLTDRDDSAYSFQLLDYILLMSPEVNERLNVFNGIQRTDPDFFIKNTEFNDTYNDLIPTLGNRQLVQGQDVLPIYYSNSVTRLLPIIDLLLCKLIESNGSYDLFQRVISQYKQLYNSYHDEPITQTREVLVYYHESPFWNSNKSQFSNPRIELLKLIPFDSNMDSYSSLPKLLTNSTLLETQTFNLKEYFQNLIHPLQALCDLSNPTATLDSLYLSLDKHIDHEFPNSIEERFNLVLIELLLNGLTDEEIVQQLIQYLSIPSLDHQLQFGSDSMKYSPPTSSMILVTSNLLALLPTSHQILLHQILQELIKREFEKITPNALPGSNSHQIIIHYQQIFSNYATNYQEKMANPTQVIMNLTQQYYLYCPLDKLLSMISLIESIKPNITTIYQFYILLMIVSPIIPRFSNTPHLCRVIQELLSVVVSLDKVIDFTLTSQEQSNVLFTSLSATEEELDFFLPTQQNQDNDRMNVDENPQVSQNANNVYWLNESIKMDLSLLDSITDWIFHLKACYKASYTPLSEVIMSNINQFNYKFKSNFKCL</sequence>
<keyword evidence="4" id="KW-0804">Transcription</keyword>
<reference evidence="7 8" key="1">
    <citation type="submission" date="2015-12" db="EMBL/GenBank/DDBJ databases">
        <title>Dictyostelia acquired genes for synthesis and detection of signals that induce cell-type specialization by lateral gene transfer from prokaryotes.</title>
        <authorList>
            <person name="Gloeckner G."/>
            <person name="Schaap P."/>
        </authorList>
    </citation>
    <scope>NUCLEOTIDE SEQUENCE [LARGE SCALE GENOMIC DNA]</scope>
    <source>
        <strain evidence="7 8">TK</strain>
    </source>
</reference>
<dbReference type="STRING" id="361077.A0A152A399"/>
<dbReference type="InParanoid" id="A0A152A399"/>
<keyword evidence="8" id="KW-1185">Reference proteome</keyword>
<dbReference type="PANTHER" id="PTHR12691:SF10">
    <property type="entry name" value="MEDIATOR OF RNA POLYMERASE II TRANSCRIPTION SUBUNIT 23"/>
    <property type="match status" value="1"/>
</dbReference>
<dbReference type="Proteomes" id="UP000076078">
    <property type="component" value="Unassembled WGS sequence"/>
</dbReference>
<evidence type="ECO:0000256" key="4">
    <source>
        <dbReference type="ARBA" id="ARBA00023163"/>
    </source>
</evidence>
<evidence type="ECO:0000256" key="2">
    <source>
        <dbReference type="ARBA" id="ARBA00010222"/>
    </source>
</evidence>
<accession>A0A152A399</accession>
<organism evidence="7 8">
    <name type="scientific">Tieghemostelium lacteum</name>
    <name type="common">Slime mold</name>
    <name type="synonym">Dictyostelium lacteum</name>
    <dbReference type="NCBI Taxonomy" id="361077"/>
    <lineage>
        <taxon>Eukaryota</taxon>
        <taxon>Amoebozoa</taxon>
        <taxon>Evosea</taxon>
        <taxon>Eumycetozoa</taxon>
        <taxon>Dictyostelia</taxon>
        <taxon>Dictyosteliales</taxon>
        <taxon>Raperosteliaceae</taxon>
        <taxon>Tieghemostelium</taxon>
    </lineage>
</organism>
<dbReference type="FunCoup" id="A0A152A399">
    <property type="interactions" value="145"/>
</dbReference>
<comment type="similarity">
    <text evidence="2">Belongs to the Mediator complex subunit 23 family.</text>
</comment>
<gene>
    <name evidence="7" type="ORF">DLAC_02785</name>
</gene>
<comment type="caution">
    <text evidence="7">The sequence shown here is derived from an EMBL/GenBank/DDBJ whole genome shotgun (WGS) entry which is preliminary data.</text>
</comment>
<keyword evidence="3" id="KW-0805">Transcription regulation</keyword>
<evidence type="ECO:0000313" key="8">
    <source>
        <dbReference type="Proteomes" id="UP000076078"/>
    </source>
</evidence>
<name>A0A152A399_TIELA</name>
<feature type="region of interest" description="Disordered" evidence="6">
    <location>
        <begin position="20"/>
        <end position="53"/>
    </location>
</feature>
<comment type="subcellular location">
    <subcellularLocation>
        <location evidence="1">Nucleus</location>
    </subcellularLocation>
</comment>